<accession>A0A4U5MEQ0</accession>
<name>A0A4U5MEQ0_STECR</name>
<dbReference type="AlphaFoldDB" id="A0A4U5MEQ0"/>
<sequence length="122" mass="13804">MKRVVCQRGSRPRLLDQRGASSVIATHCQTISSRARWRSSGCGGRERLRINSNRGQQPVRTRRAELATVGGGAAKEDRDGLRDGRNPPKRQEEDKGKRENPGSIVAGERRRAKLFLLRRFRK</sequence>
<proteinExistence type="predicted"/>
<protein>
    <submittedName>
        <fullName evidence="2">Uncharacterized protein</fullName>
    </submittedName>
</protein>
<evidence type="ECO:0000256" key="1">
    <source>
        <dbReference type="SAM" id="MobiDB-lite"/>
    </source>
</evidence>
<feature type="region of interest" description="Disordered" evidence="1">
    <location>
        <begin position="38"/>
        <end position="108"/>
    </location>
</feature>
<dbReference type="Proteomes" id="UP000298663">
    <property type="component" value="Unassembled WGS sequence"/>
</dbReference>
<gene>
    <name evidence="2" type="ORF">L596_023792</name>
</gene>
<comment type="caution">
    <text evidence="2">The sequence shown here is derived from an EMBL/GenBank/DDBJ whole genome shotgun (WGS) entry which is preliminary data.</text>
</comment>
<evidence type="ECO:0000313" key="2">
    <source>
        <dbReference type="EMBL" id="TKR67677.1"/>
    </source>
</evidence>
<keyword evidence="3" id="KW-1185">Reference proteome</keyword>
<reference evidence="2 3" key="2">
    <citation type="journal article" date="2019" name="G3 (Bethesda)">
        <title>Hybrid Assembly of the Genome of the Entomopathogenic Nematode Steinernema carpocapsae Identifies the X-Chromosome.</title>
        <authorList>
            <person name="Serra L."/>
            <person name="Macchietto M."/>
            <person name="Macias-Munoz A."/>
            <person name="McGill C.J."/>
            <person name="Rodriguez I.M."/>
            <person name="Rodriguez B."/>
            <person name="Murad R."/>
            <person name="Mortazavi A."/>
        </authorList>
    </citation>
    <scope>NUCLEOTIDE SEQUENCE [LARGE SCALE GENOMIC DNA]</scope>
    <source>
        <strain evidence="2 3">ALL</strain>
    </source>
</reference>
<reference evidence="2 3" key="1">
    <citation type="journal article" date="2015" name="Genome Biol.">
        <title>Comparative genomics of Steinernema reveals deeply conserved gene regulatory networks.</title>
        <authorList>
            <person name="Dillman A.R."/>
            <person name="Macchietto M."/>
            <person name="Porter C.F."/>
            <person name="Rogers A."/>
            <person name="Williams B."/>
            <person name="Antoshechkin I."/>
            <person name="Lee M.M."/>
            <person name="Goodwin Z."/>
            <person name="Lu X."/>
            <person name="Lewis E.E."/>
            <person name="Goodrich-Blair H."/>
            <person name="Stock S.P."/>
            <person name="Adams B.J."/>
            <person name="Sternberg P.W."/>
            <person name="Mortazavi A."/>
        </authorList>
    </citation>
    <scope>NUCLEOTIDE SEQUENCE [LARGE SCALE GENOMIC DNA]</scope>
    <source>
        <strain evidence="2 3">ALL</strain>
    </source>
</reference>
<dbReference type="EMBL" id="AZBU02000008">
    <property type="protein sequence ID" value="TKR67677.1"/>
    <property type="molecule type" value="Genomic_DNA"/>
</dbReference>
<feature type="compositionally biased region" description="Basic and acidic residues" evidence="1">
    <location>
        <begin position="74"/>
        <end position="100"/>
    </location>
</feature>
<evidence type="ECO:0000313" key="3">
    <source>
        <dbReference type="Proteomes" id="UP000298663"/>
    </source>
</evidence>
<feature type="compositionally biased region" description="Polar residues" evidence="1">
    <location>
        <begin position="50"/>
        <end position="59"/>
    </location>
</feature>
<organism evidence="2 3">
    <name type="scientific">Steinernema carpocapsae</name>
    <name type="common">Entomopathogenic nematode</name>
    <dbReference type="NCBI Taxonomy" id="34508"/>
    <lineage>
        <taxon>Eukaryota</taxon>
        <taxon>Metazoa</taxon>
        <taxon>Ecdysozoa</taxon>
        <taxon>Nematoda</taxon>
        <taxon>Chromadorea</taxon>
        <taxon>Rhabditida</taxon>
        <taxon>Tylenchina</taxon>
        <taxon>Panagrolaimomorpha</taxon>
        <taxon>Strongyloidoidea</taxon>
        <taxon>Steinernematidae</taxon>
        <taxon>Steinernema</taxon>
    </lineage>
</organism>